<name>A0A549YJJ0_9BACI</name>
<dbReference type="InterPro" id="IPR003700">
    <property type="entry name" value="Pantoate_hydroxy_MeTrfase"/>
</dbReference>
<dbReference type="GO" id="GO:0005737">
    <property type="term" value="C:cytoplasm"/>
    <property type="evidence" value="ECO:0007669"/>
    <property type="project" value="UniProtKB-SubCell"/>
</dbReference>
<dbReference type="PIRSF" id="PIRSF000388">
    <property type="entry name" value="Pantoate_hydroxy_MeTrfase"/>
    <property type="match status" value="1"/>
</dbReference>
<protein>
    <recommendedName>
        <fullName evidence="7">3-methyl-2-oxobutanoate hydroxymethyltransferase</fullName>
        <ecNumber evidence="7">2.1.2.11</ecNumber>
    </recommendedName>
    <alternativeName>
        <fullName evidence="7">Ketopantoate hydroxymethyltransferase</fullName>
        <shortName evidence="7">KPHMT</shortName>
    </alternativeName>
</protein>
<dbReference type="EMBL" id="VJMZ01000001">
    <property type="protein sequence ID" value="TRM12039.1"/>
    <property type="molecule type" value="Genomic_DNA"/>
</dbReference>
<dbReference type="Pfam" id="PF02548">
    <property type="entry name" value="Pantoate_transf"/>
    <property type="match status" value="1"/>
</dbReference>
<dbReference type="Proteomes" id="UP000319280">
    <property type="component" value="Unassembled WGS sequence"/>
</dbReference>
<keyword evidence="7 10" id="KW-0460">Magnesium</keyword>
<comment type="cofactor">
    <cofactor evidence="7 10">
        <name>Mg(2+)</name>
        <dbReference type="ChEBI" id="CHEBI:18420"/>
    </cofactor>
    <text evidence="7 10">Binds 1 Mg(2+) ion per subunit.</text>
</comment>
<dbReference type="PANTHER" id="PTHR20881:SF0">
    <property type="entry name" value="3-METHYL-2-OXOBUTANOATE HYDROXYMETHYLTRANSFERASE"/>
    <property type="match status" value="1"/>
</dbReference>
<keyword evidence="11" id="KW-0489">Methyltransferase</keyword>
<evidence type="ECO:0000256" key="1">
    <source>
        <dbReference type="ARBA" id="ARBA00005033"/>
    </source>
</evidence>
<dbReference type="GO" id="GO:0015940">
    <property type="term" value="P:pantothenate biosynthetic process"/>
    <property type="evidence" value="ECO:0007669"/>
    <property type="project" value="UniProtKB-UniRule"/>
</dbReference>
<evidence type="ECO:0000256" key="5">
    <source>
        <dbReference type="ARBA" id="ARBA00022679"/>
    </source>
</evidence>
<dbReference type="GO" id="GO:0003864">
    <property type="term" value="F:3-methyl-2-oxobutanoate hydroxymethyltransferase activity"/>
    <property type="evidence" value="ECO:0007669"/>
    <property type="project" value="UniProtKB-UniRule"/>
</dbReference>
<comment type="subunit">
    <text evidence="3 7">Homodecamer; pentamer of dimers.</text>
</comment>
<evidence type="ECO:0000313" key="11">
    <source>
        <dbReference type="EMBL" id="TRM12039.1"/>
    </source>
</evidence>
<dbReference type="RefSeq" id="WP_129676687.1">
    <property type="nucleotide sequence ID" value="NZ_VJMZ01000001.1"/>
</dbReference>
<dbReference type="InterPro" id="IPR040442">
    <property type="entry name" value="Pyrv_kinase-like_dom_sf"/>
</dbReference>
<keyword evidence="12" id="KW-1185">Reference proteome</keyword>
<accession>A0A549YJJ0</accession>
<dbReference type="UniPathway" id="UPA00028">
    <property type="reaction ID" value="UER00003"/>
</dbReference>
<dbReference type="AlphaFoldDB" id="A0A549YJJ0"/>
<dbReference type="GO" id="GO:0032259">
    <property type="term" value="P:methylation"/>
    <property type="evidence" value="ECO:0007669"/>
    <property type="project" value="UniProtKB-KW"/>
</dbReference>
<keyword evidence="7 10" id="KW-0479">Metal-binding</keyword>
<dbReference type="GO" id="GO:0000287">
    <property type="term" value="F:magnesium ion binding"/>
    <property type="evidence" value="ECO:0007669"/>
    <property type="project" value="TreeGrafter"/>
</dbReference>
<dbReference type="NCBIfam" id="TIGR00222">
    <property type="entry name" value="panB"/>
    <property type="match status" value="1"/>
</dbReference>
<reference evidence="11 12" key="1">
    <citation type="submission" date="2019-07" db="EMBL/GenBank/DDBJ databases">
        <title>Genomic analysis of Lentibacillus sp. NKC851-2.</title>
        <authorList>
            <person name="Oh Y.J."/>
        </authorList>
    </citation>
    <scope>NUCLEOTIDE SEQUENCE [LARGE SCALE GENOMIC DNA]</scope>
    <source>
        <strain evidence="11 12">NKC851-2</strain>
    </source>
</reference>
<keyword evidence="5 7" id="KW-0808">Transferase</keyword>
<comment type="subcellular location">
    <subcellularLocation>
        <location evidence="7">Cytoplasm</location>
    </subcellularLocation>
</comment>
<comment type="similarity">
    <text evidence="2 7">Belongs to the PanB family.</text>
</comment>
<dbReference type="InterPro" id="IPR015813">
    <property type="entry name" value="Pyrv/PenolPyrv_kinase-like_dom"/>
</dbReference>
<feature type="active site" description="Proton acceptor" evidence="7 8">
    <location>
        <position position="182"/>
    </location>
</feature>
<evidence type="ECO:0000256" key="10">
    <source>
        <dbReference type="PIRSR" id="PIRSR000388-3"/>
    </source>
</evidence>
<dbReference type="EC" id="2.1.2.11" evidence="7"/>
<dbReference type="CDD" id="cd06557">
    <property type="entry name" value="KPHMT-like"/>
    <property type="match status" value="1"/>
</dbReference>
<evidence type="ECO:0000313" key="12">
    <source>
        <dbReference type="Proteomes" id="UP000319280"/>
    </source>
</evidence>
<evidence type="ECO:0000256" key="8">
    <source>
        <dbReference type="PIRSR" id="PIRSR000388-1"/>
    </source>
</evidence>
<dbReference type="Gene3D" id="3.20.20.60">
    <property type="entry name" value="Phosphoenolpyruvate-binding domains"/>
    <property type="match status" value="1"/>
</dbReference>
<dbReference type="FunFam" id="3.20.20.60:FF:000003">
    <property type="entry name" value="3-methyl-2-oxobutanoate hydroxymethyltransferase"/>
    <property type="match status" value="1"/>
</dbReference>
<comment type="caution">
    <text evidence="11">The sequence shown here is derived from an EMBL/GenBank/DDBJ whole genome shotgun (WGS) entry which is preliminary data.</text>
</comment>
<dbReference type="HAMAP" id="MF_00156">
    <property type="entry name" value="PanB"/>
    <property type="match status" value="1"/>
</dbReference>
<keyword evidence="7" id="KW-0963">Cytoplasm</keyword>
<gene>
    <name evidence="7 11" type="primary">panB</name>
    <name evidence="11" type="ORF">FH966_10290</name>
</gene>
<comment type="pathway">
    <text evidence="1 7">Cofactor biosynthesis; (R)-pantothenate biosynthesis; (R)-pantoate from 3-methyl-2-oxobutanoate: step 1/2.</text>
</comment>
<dbReference type="GO" id="GO:0008168">
    <property type="term" value="F:methyltransferase activity"/>
    <property type="evidence" value="ECO:0007669"/>
    <property type="project" value="UniProtKB-KW"/>
</dbReference>
<sequence>MLSVLDLKHMKANKEKISMVTAYDYPSAKQAEQAGMDMILVGDSLGMVVLGYESTVEVQLEDMIHHAKAVKRGAPNTFTAVDMPFMSYHISLEDSLRNAKKLFQETNAQSLKVEGASDDILILIRRLTEAGIPVIAHIGLTPQSVNVLGGFKVQGKDKDAGQKLLDDAKKVAEHGAAALVLECVPKQLATMVSQSISIPTIGIGAGVDCDGQVLVYHDILKYGVDRLPKFVKSYADFNDHGTEALKAYMSDVKQEKFPTDAHSFLNKSQDSLPDTE</sequence>
<comment type="catalytic activity">
    <reaction evidence="7">
        <text>(6R)-5,10-methylene-5,6,7,8-tetrahydrofolate + 3-methyl-2-oxobutanoate + H2O = 2-dehydropantoate + (6S)-5,6,7,8-tetrahydrofolate</text>
        <dbReference type="Rhea" id="RHEA:11824"/>
        <dbReference type="ChEBI" id="CHEBI:11561"/>
        <dbReference type="ChEBI" id="CHEBI:11851"/>
        <dbReference type="ChEBI" id="CHEBI:15377"/>
        <dbReference type="ChEBI" id="CHEBI:15636"/>
        <dbReference type="ChEBI" id="CHEBI:57453"/>
        <dbReference type="EC" id="2.1.2.11"/>
    </reaction>
</comment>
<organism evidence="11 12">
    <name type="scientific">Lentibacillus cibarius</name>
    <dbReference type="NCBI Taxonomy" id="2583219"/>
    <lineage>
        <taxon>Bacteria</taxon>
        <taxon>Bacillati</taxon>
        <taxon>Bacillota</taxon>
        <taxon>Bacilli</taxon>
        <taxon>Bacillales</taxon>
        <taxon>Bacillaceae</taxon>
        <taxon>Lentibacillus</taxon>
    </lineage>
</organism>
<evidence type="ECO:0000256" key="7">
    <source>
        <dbReference type="HAMAP-Rule" id="MF_00156"/>
    </source>
</evidence>
<feature type="binding site" evidence="7 10">
    <location>
        <position position="43"/>
    </location>
    <ligand>
        <name>Mg(2+)</name>
        <dbReference type="ChEBI" id="CHEBI:18420"/>
    </ligand>
</feature>
<dbReference type="NCBIfam" id="NF001452">
    <property type="entry name" value="PRK00311.1"/>
    <property type="match status" value="1"/>
</dbReference>
<keyword evidence="4 7" id="KW-0566">Pantothenate biosynthesis</keyword>
<dbReference type="SUPFAM" id="SSF51621">
    <property type="entry name" value="Phosphoenolpyruvate/pyruvate domain"/>
    <property type="match status" value="1"/>
</dbReference>
<evidence type="ECO:0000256" key="2">
    <source>
        <dbReference type="ARBA" id="ARBA00008676"/>
    </source>
</evidence>
<evidence type="ECO:0000256" key="4">
    <source>
        <dbReference type="ARBA" id="ARBA00022655"/>
    </source>
</evidence>
<evidence type="ECO:0000256" key="3">
    <source>
        <dbReference type="ARBA" id="ARBA00011424"/>
    </source>
</evidence>
<dbReference type="PANTHER" id="PTHR20881">
    <property type="entry name" value="3-METHYL-2-OXOBUTANOATE HYDROXYMETHYLTRANSFERASE"/>
    <property type="match status" value="1"/>
</dbReference>
<proteinExistence type="inferred from homology"/>
<feature type="binding site" evidence="7 9">
    <location>
        <position position="82"/>
    </location>
    <ligand>
        <name>3-methyl-2-oxobutanoate</name>
        <dbReference type="ChEBI" id="CHEBI:11851"/>
    </ligand>
</feature>
<comment type="function">
    <text evidence="6 7">Catalyzes the reversible reaction in which hydroxymethyl group from 5,10-methylenetetrahydrofolate is transferred onto alpha-ketoisovalerate to form ketopantoate.</text>
</comment>
<evidence type="ECO:0000256" key="9">
    <source>
        <dbReference type="PIRSR" id="PIRSR000388-2"/>
    </source>
</evidence>
<feature type="binding site" evidence="7 10">
    <location>
        <position position="114"/>
    </location>
    <ligand>
        <name>Mg(2+)</name>
        <dbReference type="ChEBI" id="CHEBI:18420"/>
    </ligand>
</feature>
<feature type="binding site" evidence="7 10">
    <location>
        <position position="82"/>
    </location>
    <ligand>
        <name>Mg(2+)</name>
        <dbReference type="ChEBI" id="CHEBI:18420"/>
    </ligand>
</feature>
<feature type="binding site" evidence="7 9">
    <location>
        <position position="112"/>
    </location>
    <ligand>
        <name>3-methyl-2-oxobutanoate</name>
        <dbReference type="ChEBI" id="CHEBI:11851"/>
    </ligand>
</feature>
<evidence type="ECO:0000256" key="6">
    <source>
        <dbReference type="ARBA" id="ARBA00056497"/>
    </source>
</evidence>
<feature type="binding site" evidence="7 9">
    <location>
        <begin position="43"/>
        <end position="44"/>
    </location>
    <ligand>
        <name>3-methyl-2-oxobutanoate</name>
        <dbReference type="ChEBI" id="CHEBI:11851"/>
    </ligand>
</feature>